<accession>A0AAE1QUA1</accession>
<feature type="region of interest" description="Disordered" evidence="5">
    <location>
        <begin position="323"/>
        <end position="346"/>
    </location>
</feature>
<feature type="compositionally biased region" description="Polar residues" evidence="5">
    <location>
        <begin position="638"/>
        <end position="648"/>
    </location>
</feature>
<comment type="caution">
    <text evidence="7">The sequence shown here is derived from an EMBL/GenBank/DDBJ whole genome shotgun (WGS) entry which is preliminary data.</text>
</comment>
<dbReference type="AlphaFoldDB" id="A0AAE1QUA1"/>
<evidence type="ECO:0000313" key="8">
    <source>
        <dbReference type="Proteomes" id="UP001291623"/>
    </source>
</evidence>
<feature type="domain" description="RanBP2-type" evidence="6">
    <location>
        <begin position="414"/>
        <end position="443"/>
    </location>
</feature>
<dbReference type="PANTHER" id="PTHR23111">
    <property type="entry name" value="ZINC FINGER PROTEIN"/>
    <property type="match status" value="1"/>
</dbReference>
<evidence type="ECO:0000259" key="6">
    <source>
        <dbReference type="PROSITE" id="PS50199"/>
    </source>
</evidence>
<keyword evidence="1" id="KW-0479">Metal-binding</keyword>
<dbReference type="InterPro" id="IPR001876">
    <property type="entry name" value="Znf_RanBP2"/>
</dbReference>
<feature type="region of interest" description="Disordered" evidence="5">
    <location>
        <begin position="82"/>
        <end position="116"/>
    </location>
</feature>
<proteinExistence type="predicted"/>
<evidence type="ECO:0000256" key="2">
    <source>
        <dbReference type="ARBA" id="ARBA00022771"/>
    </source>
</evidence>
<dbReference type="GO" id="GO:0008270">
    <property type="term" value="F:zinc ion binding"/>
    <property type="evidence" value="ECO:0007669"/>
    <property type="project" value="UniProtKB-KW"/>
</dbReference>
<dbReference type="Gene3D" id="4.10.1060.10">
    <property type="entry name" value="Zinc finger, RanBP2-type"/>
    <property type="match status" value="2"/>
</dbReference>
<dbReference type="Proteomes" id="UP001291623">
    <property type="component" value="Unassembled WGS sequence"/>
</dbReference>
<sequence>MVLSLLLLRRLSTYKPKPYLFTLSLTKPFSSFPPSNSTPNTTTSSKPSSLSARMSFVFDQIDAIEKERAEKDQSLQRIRAWRESKKAQNQDPVSSRAGLSDVGSSEMELESRKNDGFVGGGGGLMSKEVELVHPWPEWIELVERLVQQNYFDHKRKDEDKMIEDLGFNVADVAEDEGFDFTRDWKTVQTALLNFGKDRFDILRSLSRQDLQILVGYGCPSTDKKVVFSSKLLRKHVHLDEGDVCSSCNLRSTCERAYLLTNKEDEARSMDVMRVLLTYGFDAINGSVANESLMKKKSVKTVVRKLLHEVVKLSAVPIDPNLPPPVFKKPPPKVKQPPPPPRKRVGRDDIEMKKGDWLCPKKQYQWTSVGHCIIFLSSLLALISVDLVFRCDFMNFAKNTICLQCDANRPKRQLLPGEWECPQCNFLNYRRNVVCFHCECKRPADDYMVSQQQERQQGPRAHMDKISRCQDVSNAWNFDFDDDESDGADVAAFENADSQKRDEDFPLDRQEQRDTSRSNEDGFYKSSRHPKGYETEYPAPGKPGVGFDDFDDEEDDVDSYEIDSNGANRNSRIDFSDIEVNSESEDIDNVDDTLLVGRRNSPLASDAQFRPRHQKGAFRGSEDTEVDFDTDDDLPIKTNMKSSQVSYSKPRSRNKGATSFDSDDDYGLSSDSDDEDFRNRQNKGNKRGSRRDFGRRSGSYSEDEPFSDLENTNGRSFHKNKQRGGKAGQNGRWDSYEGRGDRIRDKRTSFKDNMKRTSRDSRGSSRRSQDNGYNDYRSRGREESSYSQQRGRNSNYGDRSDSYLDEERHRRPRINVR</sequence>
<evidence type="ECO:0000256" key="3">
    <source>
        <dbReference type="ARBA" id="ARBA00022833"/>
    </source>
</evidence>
<dbReference type="GO" id="GO:0005737">
    <property type="term" value="C:cytoplasm"/>
    <property type="evidence" value="ECO:0007669"/>
    <property type="project" value="TreeGrafter"/>
</dbReference>
<dbReference type="PROSITE" id="PS50199">
    <property type="entry name" value="ZF_RANBP2_2"/>
    <property type="match status" value="1"/>
</dbReference>
<feature type="compositionally biased region" description="Basic and acidic residues" evidence="5">
    <location>
        <begin position="496"/>
        <end position="522"/>
    </location>
</feature>
<organism evidence="7 8">
    <name type="scientific">Anisodus tanguticus</name>
    <dbReference type="NCBI Taxonomy" id="243964"/>
    <lineage>
        <taxon>Eukaryota</taxon>
        <taxon>Viridiplantae</taxon>
        <taxon>Streptophyta</taxon>
        <taxon>Embryophyta</taxon>
        <taxon>Tracheophyta</taxon>
        <taxon>Spermatophyta</taxon>
        <taxon>Magnoliopsida</taxon>
        <taxon>eudicotyledons</taxon>
        <taxon>Gunneridae</taxon>
        <taxon>Pentapetalae</taxon>
        <taxon>asterids</taxon>
        <taxon>lamiids</taxon>
        <taxon>Solanales</taxon>
        <taxon>Solanaceae</taxon>
        <taxon>Solanoideae</taxon>
        <taxon>Hyoscyameae</taxon>
        <taxon>Anisodus</taxon>
    </lineage>
</organism>
<gene>
    <name evidence="7" type="ORF">RND71_041098</name>
</gene>
<dbReference type="EMBL" id="JAVYJV010000023">
    <property type="protein sequence ID" value="KAK4339636.1"/>
    <property type="molecule type" value="Genomic_DNA"/>
</dbReference>
<name>A0AAE1QUA1_9SOLA</name>
<evidence type="ECO:0000256" key="4">
    <source>
        <dbReference type="PROSITE-ProRule" id="PRU00322"/>
    </source>
</evidence>
<evidence type="ECO:0000256" key="1">
    <source>
        <dbReference type="ARBA" id="ARBA00022723"/>
    </source>
</evidence>
<feature type="compositionally biased region" description="Basic and acidic residues" evidence="5">
    <location>
        <begin position="797"/>
        <end position="808"/>
    </location>
</feature>
<feature type="compositionally biased region" description="Pro residues" evidence="5">
    <location>
        <begin position="323"/>
        <end position="339"/>
    </location>
</feature>
<feature type="compositionally biased region" description="Acidic residues" evidence="5">
    <location>
        <begin position="622"/>
        <end position="632"/>
    </location>
</feature>
<keyword evidence="2 4" id="KW-0863">Zinc-finger</keyword>
<keyword evidence="3" id="KW-0862">Zinc</keyword>
<protein>
    <recommendedName>
        <fullName evidence="6">RanBP2-type domain-containing protein</fullName>
    </recommendedName>
</protein>
<reference evidence="7" key="1">
    <citation type="submission" date="2023-12" db="EMBL/GenBank/DDBJ databases">
        <title>Genome assembly of Anisodus tanguticus.</title>
        <authorList>
            <person name="Wang Y.-J."/>
        </authorList>
    </citation>
    <scope>NUCLEOTIDE SEQUENCE</scope>
    <source>
        <strain evidence="7">KB-2021</strain>
        <tissue evidence="7">Leaf</tissue>
    </source>
</reference>
<dbReference type="PANTHER" id="PTHR23111:SF29">
    <property type="entry name" value="OS07G0404300 PROTEIN"/>
    <property type="match status" value="1"/>
</dbReference>
<feature type="compositionally biased region" description="Basic and acidic residues" evidence="5">
    <location>
        <begin position="733"/>
        <end position="768"/>
    </location>
</feature>
<feature type="compositionally biased region" description="Basic residues" evidence="5">
    <location>
        <begin position="679"/>
        <end position="688"/>
    </location>
</feature>
<keyword evidence="8" id="KW-1185">Reference proteome</keyword>
<feature type="region of interest" description="Disordered" evidence="5">
    <location>
        <begin position="600"/>
        <end position="816"/>
    </location>
</feature>
<feature type="compositionally biased region" description="Acidic residues" evidence="5">
    <location>
        <begin position="547"/>
        <end position="560"/>
    </location>
</feature>
<dbReference type="GO" id="GO:0003729">
    <property type="term" value="F:mRNA binding"/>
    <property type="evidence" value="ECO:0007669"/>
    <property type="project" value="TreeGrafter"/>
</dbReference>
<evidence type="ECO:0000256" key="5">
    <source>
        <dbReference type="SAM" id="MobiDB-lite"/>
    </source>
</evidence>
<dbReference type="PROSITE" id="PS01358">
    <property type="entry name" value="ZF_RANBP2_1"/>
    <property type="match status" value="1"/>
</dbReference>
<evidence type="ECO:0000313" key="7">
    <source>
        <dbReference type="EMBL" id="KAK4339636.1"/>
    </source>
</evidence>
<feature type="compositionally biased region" description="Acidic residues" evidence="5">
    <location>
        <begin position="660"/>
        <end position="675"/>
    </location>
</feature>
<feature type="region of interest" description="Disordered" evidence="5">
    <location>
        <begin position="493"/>
        <end position="571"/>
    </location>
</feature>